<evidence type="ECO:0000256" key="10">
    <source>
        <dbReference type="ARBA" id="ARBA00022989"/>
    </source>
</evidence>
<proteinExistence type="inferred from homology"/>
<dbReference type="Proteomes" id="UP000295254">
    <property type="component" value="Unassembled WGS sequence"/>
</dbReference>
<feature type="domain" description="AAA" evidence="17">
    <location>
        <begin position="561"/>
        <end position="677"/>
    </location>
</feature>
<dbReference type="RefSeq" id="WP_093217690.1">
    <property type="nucleotide sequence ID" value="NZ_LT629803.1"/>
</dbReference>
<dbReference type="InterPro" id="IPR025669">
    <property type="entry name" value="AAA_dom"/>
</dbReference>
<comment type="caution">
    <text evidence="19">The sequence shown here is derived from an EMBL/GenBank/DDBJ whole genome shotgun (WGS) entry which is preliminary data.</text>
</comment>
<dbReference type="Pfam" id="PF02706">
    <property type="entry name" value="Wzz"/>
    <property type="match status" value="1"/>
</dbReference>
<dbReference type="EMBL" id="RRZK01000028">
    <property type="protein sequence ID" value="TDB59245.1"/>
    <property type="molecule type" value="Genomic_DNA"/>
</dbReference>
<dbReference type="STRING" id="95300.SAMN05216558_1086"/>
<dbReference type="AlphaFoldDB" id="A0A1H2MQ23"/>
<dbReference type="PANTHER" id="PTHR32309">
    <property type="entry name" value="TYROSINE-PROTEIN KINASE"/>
    <property type="match status" value="1"/>
</dbReference>
<dbReference type="EC" id="2.7.10.2" evidence="19"/>
<dbReference type="GO" id="GO:0042802">
    <property type="term" value="F:identical protein binding"/>
    <property type="evidence" value="ECO:0007669"/>
    <property type="project" value="UniProtKB-ARBA"/>
</dbReference>
<dbReference type="Gene3D" id="1.10.287.1490">
    <property type="match status" value="1"/>
</dbReference>
<keyword evidence="6 15" id="KW-0812">Transmembrane</keyword>
<gene>
    <name evidence="19" type="ORF">EIY72_19570</name>
</gene>
<evidence type="ECO:0000256" key="15">
    <source>
        <dbReference type="SAM" id="Phobius"/>
    </source>
</evidence>
<keyword evidence="5 19" id="KW-0808">Transferase</keyword>
<evidence type="ECO:0000256" key="12">
    <source>
        <dbReference type="ARBA" id="ARBA00023137"/>
    </source>
</evidence>
<comment type="subcellular location">
    <subcellularLocation>
        <location evidence="1">Cell inner membrane</location>
        <topology evidence="1">Multi-pass membrane protein</topology>
    </subcellularLocation>
</comment>
<evidence type="ECO:0000256" key="2">
    <source>
        <dbReference type="ARBA" id="ARBA00008883"/>
    </source>
</evidence>
<comment type="similarity">
    <text evidence="2">Belongs to the etk/wzc family.</text>
</comment>
<dbReference type="NCBIfam" id="TIGR01007">
    <property type="entry name" value="eps_fam"/>
    <property type="match status" value="1"/>
</dbReference>
<dbReference type="InterPro" id="IPR050445">
    <property type="entry name" value="Bact_polysacc_biosynth/exp"/>
</dbReference>
<evidence type="ECO:0000313" key="20">
    <source>
        <dbReference type="Proteomes" id="UP000295254"/>
    </source>
</evidence>
<feature type="domain" description="Tyrosine-protein kinase G-rich" evidence="18">
    <location>
        <begin position="390"/>
        <end position="472"/>
    </location>
</feature>
<evidence type="ECO:0000256" key="4">
    <source>
        <dbReference type="ARBA" id="ARBA00022519"/>
    </source>
</evidence>
<feature type="coiled-coil region" evidence="14">
    <location>
        <begin position="336"/>
        <end position="384"/>
    </location>
</feature>
<evidence type="ECO:0000256" key="9">
    <source>
        <dbReference type="ARBA" id="ARBA00022840"/>
    </source>
</evidence>
<organism evidence="19 20">
    <name type="scientific">Pseudomonas vancouverensis</name>
    <dbReference type="NCBI Taxonomy" id="95300"/>
    <lineage>
        <taxon>Bacteria</taxon>
        <taxon>Pseudomonadati</taxon>
        <taxon>Pseudomonadota</taxon>
        <taxon>Gammaproteobacteria</taxon>
        <taxon>Pseudomonadales</taxon>
        <taxon>Pseudomonadaceae</taxon>
        <taxon>Pseudomonas</taxon>
    </lineage>
</organism>
<sequence>MQSPNSLPIQEHRDDDDDIDLLALFGTLIDSKWIIVGITAFFCAVGVAYAVLSTPVYQANALVQVEQKKGGMAALGGMAEMSEMFGGTSPAVTEIELLKSRAVLGKAVENLKLDIIIEPNYFPVIGHFLSRRFEPVSENEVASPMLGMNSFTWGGEKLDIFQLEVPDAYLGKKLTLRAEGNNAFTLLNDEDEVLLHGQAGEKLEQNGFKLQVSTLNANAGALFNVTKQRRLNTILQYQDDVTAAERGKESGIIALSLENEDPDLANKVLDEINRLYVLQNVQRNSAEAAQSLEFLRTQLPDVRKQLEKAEGQFNQYQSSARSVDITIETKAVLDQIVALETAISELKLKQAEMEHRFTREHPSYQALMTQMGQLDAQKRGLEKKVKNLPETQQELLRLTRDMQVTTDIYTQLLNKTQELDIVRAGTVGNVRIIDSSDANIEKPVKPKKALIVLIATLLGGLLAVAFVLVRKAMNRGVEDPEVIEQLGIPVYASIPLSKGQSLIEGTLKGKGREVSGSLLLAVNNPADLAVESLRSLRTSLHFATLEAKNNILMISGPSPAVGKSFVSSNLAAIIAQTGQKVLLVDADMRKGYLNKMFRMDVNNGLSDLLAGKIDLNKATRTTEVDNLHVITRGQIPPNPSELLMHSNFTQFLEQTSSQYDVVIIDTPPILAVTDAALVGRQAGTSLIVTRFGVNAAKEIAVTKRRFEQNGIMVKGAIFNAVERKASAYGYGSYSYYQYEYASDKK</sequence>
<dbReference type="InterPro" id="IPR005702">
    <property type="entry name" value="Wzc-like_C"/>
</dbReference>
<dbReference type="Pfam" id="PF13807">
    <property type="entry name" value="GNVR"/>
    <property type="match status" value="1"/>
</dbReference>
<keyword evidence="3" id="KW-1003">Cell membrane</keyword>
<keyword evidence="7" id="KW-0547">Nucleotide-binding</keyword>
<dbReference type="Pfam" id="PF23607">
    <property type="entry name" value="WZC_N"/>
    <property type="match status" value="1"/>
</dbReference>
<dbReference type="GO" id="GO:0005886">
    <property type="term" value="C:plasma membrane"/>
    <property type="evidence" value="ECO:0007669"/>
    <property type="project" value="UniProtKB-SubCell"/>
</dbReference>
<reference evidence="20" key="1">
    <citation type="journal article" date="2019" name="bioRxiv">
        <title>Bacterially produced spermidine induces plant systemic susceptibility to pathogens.</title>
        <authorList>
            <person name="Melnyk R.A."/>
            <person name="Beskrovnaya P.A."/>
            <person name="Liu Z."/>
            <person name="Song Y."/>
            <person name="Haney C.H."/>
        </authorList>
    </citation>
    <scope>NUCLEOTIDE SEQUENCE [LARGE SCALE GENOMIC DNA]</scope>
    <source>
        <strain evidence="20">Dha-51</strain>
    </source>
</reference>
<feature type="coiled-coil region" evidence="14">
    <location>
        <begin position="278"/>
        <end position="312"/>
    </location>
</feature>
<evidence type="ECO:0000259" key="17">
    <source>
        <dbReference type="Pfam" id="PF13614"/>
    </source>
</evidence>
<evidence type="ECO:0000256" key="7">
    <source>
        <dbReference type="ARBA" id="ARBA00022741"/>
    </source>
</evidence>
<name>A0A1H2MQ23_PSEVA</name>
<protein>
    <submittedName>
        <fullName evidence="19">Polysaccharide biosynthesis tyrosine autokinase</fullName>
        <ecNumber evidence="19">2.7.10.2</ecNumber>
    </submittedName>
</protein>
<evidence type="ECO:0000256" key="13">
    <source>
        <dbReference type="ARBA" id="ARBA00053015"/>
    </source>
</evidence>
<keyword evidence="9" id="KW-0067">ATP-binding</keyword>
<keyword evidence="11 15" id="KW-0472">Membrane</keyword>
<evidence type="ECO:0000256" key="11">
    <source>
        <dbReference type="ARBA" id="ARBA00023136"/>
    </source>
</evidence>
<dbReference type="Pfam" id="PF13614">
    <property type="entry name" value="AAA_31"/>
    <property type="match status" value="1"/>
</dbReference>
<keyword evidence="4" id="KW-0997">Cell inner membrane</keyword>
<dbReference type="InterPro" id="IPR032807">
    <property type="entry name" value="GNVR"/>
</dbReference>
<comment type="catalytic activity">
    <reaction evidence="13">
        <text>L-tyrosyl-[protein] + ATP = O-phospho-L-tyrosyl-[protein] + ADP + H(+)</text>
        <dbReference type="Rhea" id="RHEA:10596"/>
        <dbReference type="Rhea" id="RHEA-COMP:10136"/>
        <dbReference type="Rhea" id="RHEA-COMP:20101"/>
        <dbReference type="ChEBI" id="CHEBI:15378"/>
        <dbReference type="ChEBI" id="CHEBI:30616"/>
        <dbReference type="ChEBI" id="CHEBI:46858"/>
        <dbReference type="ChEBI" id="CHEBI:61978"/>
        <dbReference type="ChEBI" id="CHEBI:456216"/>
    </reaction>
</comment>
<dbReference type="Gene3D" id="3.40.50.300">
    <property type="entry name" value="P-loop containing nucleotide triphosphate hydrolases"/>
    <property type="match status" value="1"/>
</dbReference>
<keyword evidence="20" id="KW-1185">Reference proteome</keyword>
<evidence type="ECO:0000313" key="19">
    <source>
        <dbReference type="EMBL" id="TDB59245.1"/>
    </source>
</evidence>
<dbReference type="GO" id="GO:0005524">
    <property type="term" value="F:ATP binding"/>
    <property type="evidence" value="ECO:0007669"/>
    <property type="project" value="UniProtKB-KW"/>
</dbReference>
<keyword evidence="12" id="KW-0829">Tyrosine-protein kinase</keyword>
<dbReference type="OrthoDB" id="9775724at2"/>
<dbReference type="FunFam" id="3.40.50.300:FF:000527">
    <property type="entry name" value="Tyrosine-protein kinase etk"/>
    <property type="match status" value="1"/>
</dbReference>
<evidence type="ECO:0000256" key="5">
    <source>
        <dbReference type="ARBA" id="ARBA00022679"/>
    </source>
</evidence>
<dbReference type="PANTHER" id="PTHR32309:SF32">
    <property type="entry name" value="TYROSINE-PROTEIN KINASE ETK-RELATED"/>
    <property type="match status" value="1"/>
</dbReference>
<dbReference type="GO" id="GO:0004715">
    <property type="term" value="F:non-membrane spanning protein tyrosine kinase activity"/>
    <property type="evidence" value="ECO:0007669"/>
    <property type="project" value="UniProtKB-EC"/>
</dbReference>
<evidence type="ECO:0000256" key="1">
    <source>
        <dbReference type="ARBA" id="ARBA00004429"/>
    </source>
</evidence>
<dbReference type="InterPro" id="IPR003856">
    <property type="entry name" value="LPS_length_determ_N"/>
</dbReference>
<evidence type="ECO:0000256" key="14">
    <source>
        <dbReference type="SAM" id="Coils"/>
    </source>
</evidence>
<dbReference type="InterPro" id="IPR027417">
    <property type="entry name" value="P-loop_NTPase"/>
</dbReference>
<evidence type="ECO:0000256" key="8">
    <source>
        <dbReference type="ARBA" id="ARBA00022777"/>
    </source>
</evidence>
<feature type="domain" description="Polysaccharide chain length determinant N-terminal" evidence="16">
    <location>
        <begin position="17"/>
        <end position="111"/>
    </location>
</feature>
<feature type="transmembrane region" description="Helical" evidence="15">
    <location>
        <begin position="33"/>
        <end position="52"/>
    </location>
</feature>
<dbReference type="SUPFAM" id="SSF52540">
    <property type="entry name" value="P-loop containing nucleoside triphosphate hydrolases"/>
    <property type="match status" value="1"/>
</dbReference>
<keyword evidence="10 15" id="KW-1133">Transmembrane helix</keyword>
<feature type="transmembrane region" description="Helical" evidence="15">
    <location>
        <begin position="449"/>
        <end position="469"/>
    </location>
</feature>
<keyword evidence="14" id="KW-0175">Coiled coil</keyword>
<evidence type="ECO:0000259" key="18">
    <source>
        <dbReference type="Pfam" id="PF13807"/>
    </source>
</evidence>
<evidence type="ECO:0000256" key="3">
    <source>
        <dbReference type="ARBA" id="ARBA00022475"/>
    </source>
</evidence>
<keyword evidence="8 19" id="KW-0418">Kinase</keyword>
<dbReference type="CDD" id="cd05387">
    <property type="entry name" value="BY-kinase"/>
    <property type="match status" value="1"/>
</dbReference>
<evidence type="ECO:0000256" key="6">
    <source>
        <dbReference type="ARBA" id="ARBA00022692"/>
    </source>
</evidence>
<evidence type="ECO:0000259" key="16">
    <source>
        <dbReference type="Pfam" id="PF02706"/>
    </source>
</evidence>
<accession>A0A1H2MQ23</accession>